<dbReference type="PANTHER" id="PTHR38030">
    <property type="entry name" value="PROTOPORPHYRINOGEN IX DEHYDROGENASE [MENAQUINONE]"/>
    <property type="match status" value="1"/>
</dbReference>
<reference evidence="4" key="1">
    <citation type="submission" date="2015-03" db="EMBL/GenBank/DDBJ databases">
        <authorList>
            <person name="Nijsse Bart"/>
        </authorList>
    </citation>
    <scope>NUCLEOTIDE SEQUENCE [LARGE SCALE GENOMIC DNA]</scope>
</reference>
<dbReference type="Gene3D" id="3.40.50.360">
    <property type="match status" value="1"/>
</dbReference>
<sequence>MKTLIVYSSLTGNTRKVAEAVQEVFGKEAYIFPVEEKPPADGYDLVAVGFWVDRGTADKKAQEYITGLCNQKVALFATLGAYPDSEHARQSMANAVALIDDSNQFIGSFICQGKIDPKLVEQFKKLPESHPHAMNPERAARHQEAAKHPDENDLANAKRVFAEFRQNLHTGGL</sequence>
<keyword evidence="4" id="KW-1185">Reference proteome</keyword>
<dbReference type="EMBL" id="CTRP01000011">
    <property type="protein sequence ID" value="CQR72754.1"/>
    <property type="molecule type" value="Genomic_DNA"/>
</dbReference>
<dbReference type="InterPro" id="IPR029039">
    <property type="entry name" value="Flavoprotein-like_sf"/>
</dbReference>
<dbReference type="Proteomes" id="UP000049855">
    <property type="component" value="Unassembled WGS sequence"/>
</dbReference>
<dbReference type="SUPFAM" id="SSF52218">
    <property type="entry name" value="Flavoproteins"/>
    <property type="match status" value="1"/>
</dbReference>
<dbReference type="Pfam" id="PF12641">
    <property type="entry name" value="Flavodoxin_3"/>
    <property type="match status" value="1"/>
</dbReference>
<protein>
    <submittedName>
        <fullName evidence="3">Flavodoxin</fullName>
    </submittedName>
</protein>
<dbReference type="InterPro" id="IPR008254">
    <property type="entry name" value="Flavodoxin/NO_synth"/>
</dbReference>
<dbReference type="GO" id="GO:0006783">
    <property type="term" value="P:heme biosynthetic process"/>
    <property type="evidence" value="ECO:0007669"/>
    <property type="project" value="TreeGrafter"/>
</dbReference>
<dbReference type="AlphaFoldDB" id="A0A0U1L1I0"/>
<evidence type="ECO:0000313" key="3">
    <source>
        <dbReference type="EMBL" id="CQR72754.1"/>
    </source>
</evidence>
<dbReference type="PROSITE" id="PS00201">
    <property type="entry name" value="FLAVODOXIN"/>
    <property type="match status" value="1"/>
</dbReference>
<feature type="region of interest" description="Disordered" evidence="1">
    <location>
        <begin position="129"/>
        <end position="151"/>
    </location>
</feature>
<dbReference type="GO" id="GO:0010181">
    <property type="term" value="F:FMN binding"/>
    <property type="evidence" value="ECO:0007669"/>
    <property type="project" value="InterPro"/>
</dbReference>
<dbReference type="PANTHER" id="PTHR38030:SF2">
    <property type="entry name" value="PROTOPORPHYRINOGEN IX DEHYDROGENASE [QUINONE]"/>
    <property type="match status" value="1"/>
</dbReference>
<dbReference type="GO" id="GO:0016651">
    <property type="term" value="F:oxidoreductase activity, acting on NAD(P)H"/>
    <property type="evidence" value="ECO:0007669"/>
    <property type="project" value="UniProtKB-ARBA"/>
</dbReference>
<name>A0A0U1L1I0_9FIRM</name>
<feature type="compositionally biased region" description="Basic and acidic residues" evidence="1">
    <location>
        <begin position="138"/>
        <end position="151"/>
    </location>
</feature>
<evidence type="ECO:0000259" key="2">
    <source>
        <dbReference type="Pfam" id="PF12641"/>
    </source>
</evidence>
<evidence type="ECO:0000313" key="4">
    <source>
        <dbReference type="Proteomes" id="UP000049855"/>
    </source>
</evidence>
<dbReference type="GO" id="GO:0009055">
    <property type="term" value="F:electron transfer activity"/>
    <property type="evidence" value="ECO:0007669"/>
    <property type="project" value="InterPro"/>
</dbReference>
<organism evidence="3 4">
    <name type="scientific">Sporomusa ovata</name>
    <dbReference type="NCBI Taxonomy" id="2378"/>
    <lineage>
        <taxon>Bacteria</taxon>
        <taxon>Bacillati</taxon>
        <taxon>Bacillota</taxon>
        <taxon>Negativicutes</taxon>
        <taxon>Selenomonadales</taxon>
        <taxon>Sporomusaceae</taxon>
        <taxon>Sporomusa</taxon>
    </lineage>
</organism>
<evidence type="ECO:0000256" key="1">
    <source>
        <dbReference type="SAM" id="MobiDB-lite"/>
    </source>
</evidence>
<dbReference type="RefSeq" id="WP_021168442.1">
    <property type="nucleotide sequence ID" value="NZ_CTRP01000011.1"/>
</dbReference>
<dbReference type="InterPro" id="IPR001226">
    <property type="entry name" value="Flavodoxin_CS"/>
</dbReference>
<dbReference type="GO" id="GO:0070819">
    <property type="term" value="F:menaquinone-dependent protoporphyrinogen oxidase activity"/>
    <property type="evidence" value="ECO:0007669"/>
    <property type="project" value="TreeGrafter"/>
</dbReference>
<dbReference type="InterPro" id="IPR052200">
    <property type="entry name" value="Protoporphyrinogen_IX_DH"/>
</dbReference>
<feature type="domain" description="Flavodoxin-like" evidence="2">
    <location>
        <begin position="4"/>
        <end position="161"/>
    </location>
</feature>
<gene>
    <name evidence="3" type="ORF">SpAn4DRAFT_3214</name>
</gene>
<proteinExistence type="predicted"/>
<accession>A0A0U1L1I0</accession>